<keyword evidence="5" id="KW-1185">Reference proteome</keyword>
<reference evidence="4 5" key="1">
    <citation type="submission" date="2019-02" db="EMBL/GenBank/DDBJ databases">
        <title>Bacterial novel species Emticicia sp. 17J42-9 isolated from soil.</title>
        <authorList>
            <person name="Jung H.-Y."/>
        </authorList>
    </citation>
    <scope>NUCLEOTIDE SEQUENCE [LARGE SCALE GENOMIC DNA]</scope>
    <source>
        <strain evidence="4 5">17J42-9</strain>
    </source>
</reference>
<dbReference type="InterPro" id="IPR010488">
    <property type="entry name" value="Zeta_toxin_domain"/>
</dbReference>
<dbReference type="OrthoDB" id="9791543at2"/>
<dbReference type="Pfam" id="PF06414">
    <property type="entry name" value="Zeta_toxin"/>
    <property type="match status" value="1"/>
</dbReference>
<evidence type="ECO:0000313" key="5">
    <source>
        <dbReference type="Proteomes" id="UP000293162"/>
    </source>
</evidence>
<proteinExistence type="predicted"/>
<keyword evidence="1" id="KW-0547">Nucleotide-binding</keyword>
<evidence type="ECO:0000313" key="4">
    <source>
        <dbReference type="EMBL" id="RYU96646.1"/>
    </source>
</evidence>
<dbReference type="Gene3D" id="3.40.50.300">
    <property type="entry name" value="P-loop containing nucleotide triphosphate hydrolases"/>
    <property type="match status" value="1"/>
</dbReference>
<accession>A0A4Q5M2R0</accession>
<dbReference type="AlphaFoldDB" id="A0A4Q5M2R0"/>
<evidence type="ECO:0000256" key="2">
    <source>
        <dbReference type="ARBA" id="ARBA00022840"/>
    </source>
</evidence>
<evidence type="ECO:0000256" key="1">
    <source>
        <dbReference type="ARBA" id="ARBA00022741"/>
    </source>
</evidence>
<dbReference type="RefSeq" id="WP_130019981.1">
    <property type="nucleotide sequence ID" value="NZ_SEWF01000006.1"/>
</dbReference>
<dbReference type="PANTHER" id="PTHR39206">
    <property type="entry name" value="SLL8004 PROTEIN"/>
    <property type="match status" value="1"/>
</dbReference>
<dbReference type="SUPFAM" id="SSF52540">
    <property type="entry name" value="P-loop containing nucleoside triphosphate hydrolases"/>
    <property type="match status" value="1"/>
</dbReference>
<sequence>MPQLYIIAGCNGAGKTTASYTILPEMLNCREFVNADNIAAGLSPFNPESVAIEAGRIMLQRIHTLMAENLTFAFETTLATKSYVSLVKQAKAEGYEVTLAFFWLPSPKVVQKRVLKRVRNGGHNIPAETIKRRYFRGIQNLFKLYLLIVDNGLIVNNYDIQPELIAQKLNNEDLEIINSDFWSLLNKQKDEIY</sequence>
<dbReference type="EMBL" id="SEWF01000006">
    <property type="protein sequence ID" value="RYU96646.1"/>
    <property type="molecule type" value="Genomic_DNA"/>
</dbReference>
<protein>
    <submittedName>
        <fullName evidence="4">Zeta toxin</fullName>
    </submittedName>
</protein>
<organism evidence="4 5">
    <name type="scientific">Emticicia agri</name>
    <dbReference type="NCBI Taxonomy" id="2492393"/>
    <lineage>
        <taxon>Bacteria</taxon>
        <taxon>Pseudomonadati</taxon>
        <taxon>Bacteroidota</taxon>
        <taxon>Cytophagia</taxon>
        <taxon>Cytophagales</taxon>
        <taxon>Leadbetterellaceae</taxon>
        <taxon>Emticicia</taxon>
    </lineage>
</organism>
<dbReference type="InterPro" id="IPR027417">
    <property type="entry name" value="P-loop_NTPase"/>
</dbReference>
<comment type="caution">
    <text evidence="4">The sequence shown here is derived from an EMBL/GenBank/DDBJ whole genome shotgun (WGS) entry which is preliminary data.</text>
</comment>
<dbReference type="GO" id="GO:0005524">
    <property type="term" value="F:ATP binding"/>
    <property type="evidence" value="ECO:0007669"/>
    <property type="project" value="UniProtKB-KW"/>
</dbReference>
<dbReference type="PANTHER" id="PTHR39206:SF1">
    <property type="entry name" value="SLL8004 PROTEIN"/>
    <property type="match status" value="1"/>
</dbReference>
<gene>
    <name evidence="4" type="ORF">EWM59_05710</name>
</gene>
<dbReference type="Proteomes" id="UP000293162">
    <property type="component" value="Unassembled WGS sequence"/>
</dbReference>
<name>A0A4Q5M2R0_9BACT</name>
<keyword evidence="2" id="KW-0067">ATP-binding</keyword>
<evidence type="ECO:0000259" key="3">
    <source>
        <dbReference type="Pfam" id="PF06414"/>
    </source>
</evidence>
<feature type="domain" description="Zeta toxin" evidence="3">
    <location>
        <begin position="2"/>
        <end position="144"/>
    </location>
</feature>
<dbReference type="GO" id="GO:0016301">
    <property type="term" value="F:kinase activity"/>
    <property type="evidence" value="ECO:0007669"/>
    <property type="project" value="InterPro"/>
</dbReference>